<comment type="subcellular location">
    <subcellularLocation>
        <location evidence="1">Membrane</location>
        <topology evidence="1">Single-pass membrane protein</topology>
    </subcellularLocation>
</comment>
<evidence type="ECO:0000256" key="12">
    <source>
        <dbReference type="RuleBase" id="RU000461"/>
    </source>
</evidence>
<dbReference type="CDD" id="cd11073">
    <property type="entry name" value="CYP76-like"/>
    <property type="match status" value="1"/>
</dbReference>
<comment type="similarity">
    <text evidence="2 12">Belongs to the cytochrome P450 family.</text>
</comment>
<dbReference type="PANTHER" id="PTHR47950:SF4">
    <property type="entry name" value="GERANIOL 8-HYDROXYLASE-LIKE"/>
    <property type="match status" value="1"/>
</dbReference>
<dbReference type="InterPro" id="IPR002401">
    <property type="entry name" value="Cyt_P450_E_grp-I"/>
</dbReference>
<dbReference type="FunFam" id="1.10.630.10:FF:000007">
    <property type="entry name" value="Cytochrome P450 76C4"/>
    <property type="match status" value="1"/>
</dbReference>
<dbReference type="SUPFAM" id="SSF48264">
    <property type="entry name" value="Cytochrome P450"/>
    <property type="match status" value="1"/>
</dbReference>
<evidence type="ECO:0000256" key="7">
    <source>
        <dbReference type="ARBA" id="ARBA00023002"/>
    </source>
</evidence>
<dbReference type="Pfam" id="PF00067">
    <property type="entry name" value="p450"/>
    <property type="match status" value="1"/>
</dbReference>
<feature type="transmembrane region" description="Helical" evidence="13">
    <location>
        <begin position="6"/>
        <end position="23"/>
    </location>
</feature>
<keyword evidence="10 13" id="KW-0472">Membrane</keyword>
<dbReference type="PANTHER" id="PTHR47950">
    <property type="entry name" value="CYTOCHROME P450, FAMILY 76, SUBFAMILY C, POLYPEPTIDE 5-RELATED"/>
    <property type="match status" value="1"/>
</dbReference>
<dbReference type="GO" id="GO:0004497">
    <property type="term" value="F:monooxygenase activity"/>
    <property type="evidence" value="ECO:0007669"/>
    <property type="project" value="UniProtKB-KW"/>
</dbReference>
<dbReference type="InterPro" id="IPR017972">
    <property type="entry name" value="Cyt_P450_CS"/>
</dbReference>
<comment type="cofactor">
    <cofactor evidence="11">
        <name>heme</name>
        <dbReference type="ChEBI" id="CHEBI:30413"/>
    </cofactor>
</comment>
<sequence length="497" mass="56597">MDYITLLLVLSSIIWTYAVFLTLNSKNRKSARLPPGPRPLPIVGNILELGPTPHQSLAKLSRKYGPLMSLKLGSATAVVVTSPEIAKTVLQTHDLAFSSRTVPSAAEAHDHDKFSMAWLPVDVRWRKLRKISKEHMFSVSRLDATQDLRKEKLQKLYDYVNECRRTGQAVDIGEAAFTTSLNLMSATLFSMEFARFGSDSLQEMKDVVWGVMEYIGKPNLADYFPVLKRADPQGVFRKSKFYFGRLLEIFDRIIDEKLEARVTGDKAQKNDLVEALLDLHQRDEISRDEIKHLLVDLFVAGTDTTSGTVEWAMTELIRHPKKMSRIRDELRELTEENRQINESDISRLPYLQAVVKETFRLHPAAPFLIPHKAEADIEINGYVVPKNAQILVNVWASGRDPNTWPDADLFMPERFVDRNEIDFRGRDFELIPFGAGRRICPGLPLAYRTVHLMLATLIQNFGWKLENGEKPEELDMSEKFGLTLQKAIPLNLLPTDP</sequence>
<evidence type="ECO:0000256" key="8">
    <source>
        <dbReference type="ARBA" id="ARBA00023004"/>
    </source>
</evidence>
<dbReference type="GO" id="GO:0016020">
    <property type="term" value="C:membrane"/>
    <property type="evidence" value="ECO:0007669"/>
    <property type="project" value="UniProtKB-SubCell"/>
</dbReference>
<evidence type="ECO:0000256" key="10">
    <source>
        <dbReference type="ARBA" id="ARBA00023136"/>
    </source>
</evidence>
<protein>
    <submittedName>
        <fullName evidence="14">Cytochrome P450</fullName>
    </submittedName>
</protein>
<keyword evidence="4 13" id="KW-0812">Transmembrane</keyword>
<name>A0A1W7HBW0_SCODU</name>
<evidence type="ECO:0000256" key="13">
    <source>
        <dbReference type="SAM" id="Phobius"/>
    </source>
</evidence>
<reference evidence="14" key="1">
    <citation type="journal article" date="2017" name="Sci. Rep.">
        <title>Elucidation of terpenoid metabolism in Scoparia dulcis by RNA-seq analysis.</title>
        <authorList>
            <person name="Yamamura Y."/>
            <person name="Kurosaki F."/>
            <person name="Lee J.B."/>
        </authorList>
    </citation>
    <scope>NUCLEOTIDE SEQUENCE</scope>
    <source>
        <tissue evidence="14">Mixture of leaf and root</tissue>
    </source>
</reference>
<keyword evidence="9 12" id="KW-0503">Monooxygenase</keyword>
<evidence type="ECO:0000256" key="4">
    <source>
        <dbReference type="ARBA" id="ARBA00022692"/>
    </source>
</evidence>
<dbReference type="GO" id="GO:0005506">
    <property type="term" value="F:iron ion binding"/>
    <property type="evidence" value="ECO:0007669"/>
    <property type="project" value="InterPro"/>
</dbReference>
<organism evidence="14">
    <name type="scientific">Scoparia dulcis</name>
    <name type="common">Sweet broom</name>
    <name type="synonym">Capraria dulcis</name>
    <dbReference type="NCBI Taxonomy" id="107240"/>
    <lineage>
        <taxon>Eukaryota</taxon>
        <taxon>Viridiplantae</taxon>
        <taxon>Streptophyta</taxon>
        <taxon>Embryophyta</taxon>
        <taxon>Tracheophyta</taxon>
        <taxon>Spermatophyta</taxon>
        <taxon>Magnoliopsida</taxon>
        <taxon>eudicotyledons</taxon>
        <taxon>Gunneridae</taxon>
        <taxon>Pentapetalae</taxon>
        <taxon>asterids</taxon>
        <taxon>lamiids</taxon>
        <taxon>Lamiales</taxon>
        <taxon>Plantaginaceae</taxon>
        <taxon>Gratioleae</taxon>
        <taxon>Scoparia</taxon>
    </lineage>
</organism>
<dbReference type="PRINTS" id="PR00385">
    <property type="entry name" value="P450"/>
</dbReference>
<evidence type="ECO:0000256" key="2">
    <source>
        <dbReference type="ARBA" id="ARBA00010617"/>
    </source>
</evidence>
<evidence type="ECO:0000256" key="11">
    <source>
        <dbReference type="PIRSR" id="PIRSR602401-1"/>
    </source>
</evidence>
<dbReference type="PRINTS" id="PR00463">
    <property type="entry name" value="EP450I"/>
</dbReference>
<evidence type="ECO:0000256" key="9">
    <source>
        <dbReference type="ARBA" id="ARBA00023033"/>
    </source>
</evidence>
<evidence type="ECO:0000256" key="1">
    <source>
        <dbReference type="ARBA" id="ARBA00004167"/>
    </source>
</evidence>
<evidence type="ECO:0000256" key="3">
    <source>
        <dbReference type="ARBA" id="ARBA00022617"/>
    </source>
</evidence>
<keyword evidence="7 12" id="KW-0560">Oxidoreductase</keyword>
<feature type="binding site" description="axial binding residue" evidence="11">
    <location>
        <position position="440"/>
    </location>
    <ligand>
        <name>heme</name>
        <dbReference type="ChEBI" id="CHEBI:30413"/>
    </ligand>
    <ligandPart>
        <name>Fe</name>
        <dbReference type="ChEBI" id="CHEBI:18248"/>
    </ligandPart>
</feature>
<dbReference type="InterPro" id="IPR001128">
    <property type="entry name" value="Cyt_P450"/>
</dbReference>
<dbReference type="Gene3D" id="1.10.630.10">
    <property type="entry name" value="Cytochrome P450"/>
    <property type="match status" value="1"/>
</dbReference>
<proteinExistence type="evidence at transcript level"/>
<evidence type="ECO:0000256" key="5">
    <source>
        <dbReference type="ARBA" id="ARBA00022723"/>
    </source>
</evidence>
<dbReference type="InterPro" id="IPR036396">
    <property type="entry name" value="Cyt_P450_sf"/>
</dbReference>
<dbReference type="EMBL" id="FX983113">
    <property type="protein sequence ID" value="BAX34738.1"/>
    <property type="molecule type" value="mRNA"/>
</dbReference>
<keyword evidence="8 11" id="KW-0408">Iron</keyword>
<dbReference type="AlphaFoldDB" id="A0A1W7HBW0"/>
<dbReference type="PROSITE" id="PS00086">
    <property type="entry name" value="CYTOCHROME_P450"/>
    <property type="match status" value="1"/>
</dbReference>
<keyword evidence="6 13" id="KW-1133">Transmembrane helix</keyword>
<keyword evidence="3 11" id="KW-0349">Heme</keyword>
<accession>A0A1W7HBW0</accession>
<dbReference type="GO" id="GO:0020037">
    <property type="term" value="F:heme binding"/>
    <property type="evidence" value="ECO:0007669"/>
    <property type="project" value="InterPro"/>
</dbReference>
<evidence type="ECO:0000313" key="14">
    <source>
        <dbReference type="EMBL" id="BAX34738.1"/>
    </source>
</evidence>
<evidence type="ECO:0000256" key="6">
    <source>
        <dbReference type="ARBA" id="ARBA00022989"/>
    </source>
</evidence>
<keyword evidence="5 11" id="KW-0479">Metal-binding</keyword>
<dbReference type="GO" id="GO:0016705">
    <property type="term" value="F:oxidoreductase activity, acting on paired donors, with incorporation or reduction of molecular oxygen"/>
    <property type="evidence" value="ECO:0007669"/>
    <property type="project" value="InterPro"/>
</dbReference>